<accession>A0ACC4D909</accession>
<keyword evidence="2" id="KW-1185">Reference proteome</keyword>
<name>A0ACC4D909_PURLI</name>
<sequence length="382" mass="43978">MASTDTTKGVTRLRSNKDWEVWSDKFMMKAIDLNIWSLVDTESNEEPMHRPHQPDFADYPRRVQGPAATGSAQSTQRSTTRRQGTSRTQTSDTVEEEIQVASEAETEWGHETLRARGYHELIARDREIYNRAAKDYDRRYQAFKDQQAALSKPRTWVMDTISDHYYTTCCKGETSMRKWYRNLADDANVDHRSLRCDARERYRAALKPLSAPPADFGAWINRWKEAFAYASSKEVSDVQFSDEWLDDLIGAVRKIMPNWGSIRVTRGAFGPTFGPESEETPAEPKEPTEDRRAKAKPRYERQNRSNPRKRGRPATEEGCYACGSRSHSVPKCYYVNKSIAPATFRGNPTIQLGIEARLQKDTAFAEEIKRQIKPKEEFNDKQ</sequence>
<protein>
    <submittedName>
        <fullName evidence="1">Uncharacterized protein</fullName>
    </submittedName>
</protein>
<gene>
    <name evidence="1" type="ORF">ACCO45_012788</name>
</gene>
<reference evidence="1" key="1">
    <citation type="submission" date="2024-12" db="EMBL/GenBank/DDBJ databases">
        <title>Comparative genomics and development of molecular markers within Purpureocillium lilacinum and among Purpureocillium species.</title>
        <authorList>
            <person name="Yeh Z.-Y."/>
            <person name="Ni N.-T."/>
            <person name="Lo P.-H."/>
            <person name="Mushyakhwo K."/>
            <person name="Lin C.-F."/>
            <person name="Nai Y.-S."/>
        </authorList>
    </citation>
    <scope>NUCLEOTIDE SEQUENCE</scope>
    <source>
        <strain evidence="1">NCHU-NPUST-175</strain>
    </source>
</reference>
<comment type="caution">
    <text evidence="1">The sequence shown here is derived from an EMBL/GenBank/DDBJ whole genome shotgun (WGS) entry which is preliminary data.</text>
</comment>
<dbReference type="EMBL" id="JBGNUJ010000012">
    <property type="protein sequence ID" value="KAL3952845.1"/>
    <property type="molecule type" value="Genomic_DNA"/>
</dbReference>
<evidence type="ECO:0000313" key="2">
    <source>
        <dbReference type="Proteomes" id="UP001638806"/>
    </source>
</evidence>
<evidence type="ECO:0000313" key="1">
    <source>
        <dbReference type="EMBL" id="KAL3952845.1"/>
    </source>
</evidence>
<dbReference type="Proteomes" id="UP001638806">
    <property type="component" value="Unassembled WGS sequence"/>
</dbReference>
<proteinExistence type="predicted"/>
<organism evidence="1 2">
    <name type="scientific">Purpureocillium lilacinum</name>
    <name type="common">Paecilomyces lilacinus</name>
    <dbReference type="NCBI Taxonomy" id="33203"/>
    <lineage>
        <taxon>Eukaryota</taxon>
        <taxon>Fungi</taxon>
        <taxon>Dikarya</taxon>
        <taxon>Ascomycota</taxon>
        <taxon>Pezizomycotina</taxon>
        <taxon>Sordariomycetes</taxon>
        <taxon>Hypocreomycetidae</taxon>
        <taxon>Hypocreales</taxon>
        <taxon>Ophiocordycipitaceae</taxon>
        <taxon>Purpureocillium</taxon>
    </lineage>
</organism>